<keyword evidence="6" id="KW-1185">Reference proteome</keyword>
<feature type="compositionally biased region" description="Polar residues" evidence="3">
    <location>
        <begin position="969"/>
        <end position="978"/>
    </location>
</feature>
<feature type="compositionally biased region" description="Polar residues" evidence="3">
    <location>
        <begin position="1022"/>
        <end position="1032"/>
    </location>
</feature>
<dbReference type="PROSITE" id="PS50297">
    <property type="entry name" value="ANK_REP_REGION"/>
    <property type="match status" value="7"/>
</dbReference>
<dbReference type="PANTHER" id="PTHR45871:SF1">
    <property type="entry name" value="PHOSPHATIDYLINOSITOL N-ACETYLGLUCOSAMINYLTRANSFERASE SUBUNIT A"/>
    <property type="match status" value="1"/>
</dbReference>
<feature type="compositionally biased region" description="Basic and acidic residues" evidence="3">
    <location>
        <begin position="1399"/>
        <end position="1408"/>
    </location>
</feature>
<dbReference type="Gene3D" id="3.40.50.2000">
    <property type="entry name" value="Glycogen Phosphorylase B"/>
    <property type="match status" value="2"/>
</dbReference>
<feature type="compositionally biased region" description="Basic and acidic residues" evidence="3">
    <location>
        <begin position="919"/>
        <end position="930"/>
    </location>
</feature>
<feature type="compositionally biased region" description="Basic and acidic residues" evidence="3">
    <location>
        <begin position="1158"/>
        <end position="1177"/>
    </location>
</feature>
<feature type="compositionally biased region" description="Basic and acidic residues" evidence="3">
    <location>
        <begin position="1288"/>
        <end position="1298"/>
    </location>
</feature>
<dbReference type="SUPFAM" id="SSF53756">
    <property type="entry name" value="UDP-Glycosyltransferase/glycogen phosphorylase"/>
    <property type="match status" value="1"/>
</dbReference>
<feature type="compositionally biased region" description="Polar residues" evidence="3">
    <location>
        <begin position="1042"/>
        <end position="1055"/>
    </location>
</feature>
<name>A0ABR1AKF3_POLSC</name>
<dbReference type="InterPro" id="IPR036770">
    <property type="entry name" value="Ankyrin_rpt-contain_sf"/>
</dbReference>
<feature type="repeat" description="ANK" evidence="2">
    <location>
        <begin position="588"/>
        <end position="633"/>
    </location>
</feature>
<feature type="compositionally biased region" description="Acidic residues" evidence="3">
    <location>
        <begin position="951"/>
        <end position="960"/>
    </location>
</feature>
<feature type="repeat" description="ANK" evidence="2">
    <location>
        <begin position="667"/>
        <end position="700"/>
    </location>
</feature>
<feature type="repeat" description="ANK" evidence="2">
    <location>
        <begin position="555"/>
        <end position="587"/>
    </location>
</feature>
<evidence type="ECO:0000256" key="3">
    <source>
        <dbReference type="SAM" id="MobiDB-lite"/>
    </source>
</evidence>
<feature type="compositionally biased region" description="Basic and acidic residues" evidence="3">
    <location>
        <begin position="1240"/>
        <end position="1250"/>
    </location>
</feature>
<dbReference type="InterPro" id="IPR002110">
    <property type="entry name" value="Ankyrin_rpt"/>
</dbReference>
<comment type="caution">
    <text evidence="5">The sequence shown here is derived from an EMBL/GenBank/DDBJ whole genome shotgun (WGS) entry which is preliminary data.</text>
</comment>
<dbReference type="Proteomes" id="UP001359485">
    <property type="component" value="Unassembled WGS sequence"/>
</dbReference>
<evidence type="ECO:0000313" key="5">
    <source>
        <dbReference type="EMBL" id="KAK6621517.1"/>
    </source>
</evidence>
<feature type="repeat" description="ANK" evidence="2">
    <location>
        <begin position="801"/>
        <end position="833"/>
    </location>
</feature>
<feature type="compositionally biased region" description="Polar residues" evidence="3">
    <location>
        <begin position="1251"/>
        <end position="1262"/>
    </location>
</feature>
<protein>
    <recommendedName>
        <fullName evidence="4">PIGA GPI anchor biosynthesis domain-containing protein</fullName>
    </recommendedName>
</protein>
<dbReference type="SUPFAM" id="SSF48403">
    <property type="entry name" value="Ankyrin repeat"/>
    <property type="match status" value="1"/>
</dbReference>
<proteinExistence type="predicted"/>
<feature type="repeat" description="ANK" evidence="2">
    <location>
        <begin position="734"/>
        <end position="766"/>
    </location>
</feature>
<feature type="region of interest" description="Disordered" evidence="3">
    <location>
        <begin position="1015"/>
        <end position="1063"/>
    </location>
</feature>
<feature type="repeat" description="ANK" evidence="2">
    <location>
        <begin position="634"/>
        <end position="666"/>
    </location>
</feature>
<feature type="repeat" description="ANK" evidence="2">
    <location>
        <begin position="701"/>
        <end position="733"/>
    </location>
</feature>
<accession>A0ABR1AKF3</accession>
<dbReference type="Pfam" id="PF13637">
    <property type="entry name" value="Ank_4"/>
    <property type="match status" value="1"/>
</dbReference>
<feature type="compositionally biased region" description="Basic and acidic residues" evidence="3">
    <location>
        <begin position="941"/>
        <end position="950"/>
    </location>
</feature>
<dbReference type="PANTHER" id="PTHR45871">
    <property type="entry name" value="N-ACETYLGLUCOSAMINYL-PHOSPHATIDYLINOSITOL BIOSYNTHETIC PROTEIN"/>
    <property type="match status" value="1"/>
</dbReference>
<dbReference type="EMBL" id="JAWJWF010000047">
    <property type="protein sequence ID" value="KAK6621517.1"/>
    <property type="molecule type" value="Genomic_DNA"/>
</dbReference>
<feature type="compositionally biased region" description="Basic residues" evidence="3">
    <location>
        <begin position="931"/>
        <end position="940"/>
    </location>
</feature>
<sequence>MVSDFFYPNTGGVEEHIFNLSQCLISAGHKVIVMTHCYGDRVGIRYMTSGLKVYYLPIQTFYNQCILPTVICSLPLIRYIFIREQTTIVHGHSAFSALAHEAMIIASLLGLKTVFTDHSLFGFADTSAVITNKFLELSLANCNHCICVSHIGKENTVLRAHVNSLNVSVIPNAVDASLFTPKPNCTTKDLKTITVVVISRLVYRKGMDLLAGIIPEICFKYANVNFLIGGDGPKRGVLEEIREHGLQHRVTLLGSIEHTEVREVLVKGQIFLNTSLTEAYCMAIVEAASCGLLVVSTNVGGIPEVLPPDLICLTEPNIPSLIVGLEKAIVQVTEGRNLDPYESHIRVKSLYNWVNVAKRTALVYNKVAQESVKSLAEQLRRCIKTEVLPWLLVCVRFDVFRCCTEQDNIFALKSALFYKGKHIANDLHLITANFCNSSYASDTTMRHPITRISGGATPLMYACQQCREKDVLDILKNMPYSVKERDRTLKTPLHYCGENQNNTCAEVIIKMAPELVNAQDENGYCPLHLAVIAGNKGLIKLLLARGADVNLYDNEGHSAVHWAIVSSEKEALEMIIQAGADPSTPDIHGGYPLHYAVQMCGSNVDLNNKSLGEAIKVVQTLLRCGVNVNVMDKDGRQPILWAASAGSAKAITYLINSGARVDAADKDGLTALHCAASRGHTSTIETLVTICGAEVDIIDGNGCSALFYAVTLGHADSTALLLDLGAQPNRQDRKGRTPAHCGAAKGQIETLKILQNHGGNLWLRNVKGDFPYHEAIASGRRELVLWFLQQNPDAINIGNNDGRCALHIAAMYNDSEMIKVLLDRKSLVNPVMRSSKGVLMTPLNVALCKGHRSSGKLLQLHGGVPFSKVSKSNSDYYYAMRHVHPGYRTSASDNILNDNSEWVEELVSPSFTVINTTHNGHDEQMTSEKKKIYRRRKKRRSNSDGKRPDKDESDSEDTTYEDMRHSRATSRTVQSNSLEAEKLNKRNMESLDIQKDAITSVILIDEESYRRKNTEEFLGDDGQSNTLQNTYEITDRVRSQRKTSPTESKRISSLSPGDFPPKMQIINVRNLDSTITETEMDEIKTSTDANLKLNLDVKGIDDTGESKESNLSEMTEDNSDRKTSTKTSELLTPSFRVLDNSNNSEERSGLTSSDDLTSEGKRKIHKEVTVQKFEKTTKTVHSKSSTVRKYEKGAKGTSKNGSRTEGSDDKPGSGSSSSSDRKDRKKTEGSRGGNSSDGSTAKESKGKEKTTTIIENNENLAISTKGGDKSDEIYAEDEPSETNASDIKASDIEPDKLQDTMSEIAVEASESLGQSEGIANGKLEDTQNSDYIVTNPNTELVESSQKDAPVEILGETKEEKKSEETVAADDNSDTKLEDVPVSQETRQTRPSRPETGGAEEVKETKTKTAIEPSGLVVEEPQNANLNEKKLEENDFIVVEEKQEDKMEEKPEERTEEKQEEKVDEKPVQEIGSEPEVVPSGILNLMEQTTASPVP</sequence>
<dbReference type="Pfam" id="PF13692">
    <property type="entry name" value="Glyco_trans_1_4"/>
    <property type="match status" value="1"/>
</dbReference>
<reference evidence="5 6" key="1">
    <citation type="submission" date="2023-09" db="EMBL/GenBank/DDBJ databases">
        <title>Genomes of two closely related lineages of the louse Polyplax serrata with different host specificities.</title>
        <authorList>
            <person name="Martinu J."/>
            <person name="Tarabai H."/>
            <person name="Stefka J."/>
            <person name="Hypsa V."/>
        </authorList>
    </citation>
    <scope>NUCLEOTIDE SEQUENCE [LARGE SCALE GENOMIC DNA]</scope>
    <source>
        <strain evidence="5">98ZLc_SE</strain>
    </source>
</reference>
<feature type="region of interest" description="Disordered" evidence="3">
    <location>
        <begin position="1100"/>
        <end position="1494"/>
    </location>
</feature>
<dbReference type="InterPro" id="IPR013234">
    <property type="entry name" value="PIGA_GPI_anchor_biosynthesis"/>
</dbReference>
<evidence type="ECO:0000256" key="1">
    <source>
        <dbReference type="ARBA" id="ARBA00022679"/>
    </source>
</evidence>
<dbReference type="Pfam" id="PF08288">
    <property type="entry name" value="PIGA"/>
    <property type="match status" value="1"/>
</dbReference>
<keyword evidence="1" id="KW-0808">Transferase</keyword>
<dbReference type="CDD" id="cd03796">
    <property type="entry name" value="GT4_PIG-A-like"/>
    <property type="match status" value="1"/>
</dbReference>
<evidence type="ECO:0000256" key="2">
    <source>
        <dbReference type="PROSITE-ProRule" id="PRU00023"/>
    </source>
</evidence>
<dbReference type="Pfam" id="PF12796">
    <property type="entry name" value="Ank_2"/>
    <property type="match status" value="3"/>
</dbReference>
<feature type="compositionally biased region" description="Polar residues" evidence="3">
    <location>
        <begin position="1326"/>
        <end position="1343"/>
    </location>
</feature>
<dbReference type="InterPro" id="IPR039507">
    <property type="entry name" value="PIG-A/GPI3"/>
</dbReference>
<feature type="repeat" description="ANK" evidence="2">
    <location>
        <begin position="522"/>
        <end position="554"/>
    </location>
</feature>
<keyword evidence="2" id="KW-0040">ANK repeat</keyword>
<feature type="compositionally biased region" description="Polar residues" evidence="3">
    <location>
        <begin position="1139"/>
        <end position="1155"/>
    </location>
</feature>
<dbReference type="Gene3D" id="1.25.40.20">
    <property type="entry name" value="Ankyrin repeat-containing domain"/>
    <property type="match status" value="2"/>
</dbReference>
<feature type="compositionally biased region" description="Basic and acidic residues" evidence="3">
    <location>
        <begin position="1426"/>
        <end position="1467"/>
    </location>
</feature>
<feature type="compositionally biased region" description="Polar residues" evidence="3">
    <location>
        <begin position="1485"/>
        <end position="1494"/>
    </location>
</feature>
<organism evidence="5 6">
    <name type="scientific">Polyplax serrata</name>
    <name type="common">Common mouse louse</name>
    <dbReference type="NCBI Taxonomy" id="468196"/>
    <lineage>
        <taxon>Eukaryota</taxon>
        <taxon>Metazoa</taxon>
        <taxon>Ecdysozoa</taxon>
        <taxon>Arthropoda</taxon>
        <taxon>Hexapoda</taxon>
        <taxon>Insecta</taxon>
        <taxon>Pterygota</taxon>
        <taxon>Neoptera</taxon>
        <taxon>Paraneoptera</taxon>
        <taxon>Psocodea</taxon>
        <taxon>Troctomorpha</taxon>
        <taxon>Phthiraptera</taxon>
        <taxon>Anoplura</taxon>
        <taxon>Polyplacidae</taxon>
        <taxon>Polyplax</taxon>
    </lineage>
</organism>
<feature type="compositionally biased region" description="Basic and acidic residues" evidence="3">
    <location>
        <begin position="1100"/>
        <end position="1110"/>
    </location>
</feature>
<dbReference type="SMART" id="SM00248">
    <property type="entry name" value="ANK"/>
    <property type="match status" value="12"/>
</dbReference>
<dbReference type="PROSITE" id="PS50088">
    <property type="entry name" value="ANK_REPEAT"/>
    <property type="match status" value="8"/>
</dbReference>
<feature type="compositionally biased region" description="Basic and acidic residues" evidence="3">
    <location>
        <begin position="1219"/>
        <end position="1229"/>
    </location>
</feature>
<feature type="domain" description="PIGA GPI anchor biosynthesis" evidence="4">
    <location>
        <begin position="36"/>
        <end position="125"/>
    </location>
</feature>
<evidence type="ECO:0000259" key="4">
    <source>
        <dbReference type="Pfam" id="PF08288"/>
    </source>
</evidence>
<feature type="compositionally biased region" description="Basic and acidic residues" evidence="3">
    <location>
        <begin position="1344"/>
        <end position="1364"/>
    </location>
</feature>
<gene>
    <name evidence="5" type="ORF">RUM44_001324</name>
</gene>
<evidence type="ECO:0000313" key="6">
    <source>
        <dbReference type="Proteomes" id="UP001359485"/>
    </source>
</evidence>
<feature type="region of interest" description="Disordered" evidence="3">
    <location>
        <begin position="914"/>
        <end position="981"/>
    </location>
</feature>